<evidence type="ECO:0000256" key="3">
    <source>
        <dbReference type="ARBA" id="ARBA00023163"/>
    </source>
</evidence>
<keyword evidence="7" id="KW-1185">Reference proteome</keyword>
<evidence type="ECO:0000259" key="4">
    <source>
        <dbReference type="PROSITE" id="PS50042"/>
    </source>
</evidence>
<keyword evidence="3" id="KW-0804">Transcription</keyword>
<dbReference type="PANTHER" id="PTHR24567:SF74">
    <property type="entry name" value="HTH-TYPE TRANSCRIPTIONAL REGULATOR ARCR"/>
    <property type="match status" value="1"/>
</dbReference>
<feature type="domain" description="Cyclic nucleotide-binding" evidence="4">
    <location>
        <begin position="45"/>
        <end position="169"/>
    </location>
</feature>
<keyword evidence="1" id="KW-0805">Transcription regulation</keyword>
<dbReference type="Pfam" id="PF00027">
    <property type="entry name" value="cNMP_binding"/>
    <property type="match status" value="1"/>
</dbReference>
<dbReference type="InterPro" id="IPR036390">
    <property type="entry name" value="WH_DNA-bd_sf"/>
</dbReference>
<dbReference type="PROSITE" id="PS51063">
    <property type="entry name" value="HTH_CRP_2"/>
    <property type="match status" value="1"/>
</dbReference>
<dbReference type="PROSITE" id="PS50042">
    <property type="entry name" value="CNMP_BINDING_3"/>
    <property type="match status" value="1"/>
</dbReference>
<evidence type="ECO:0000256" key="1">
    <source>
        <dbReference type="ARBA" id="ARBA00023015"/>
    </source>
</evidence>
<dbReference type="InterPro" id="IPR012318">
    <property type="entry name" value="HTH_CRP"/>
</dbReference>
<dbReference type="InterPro" id="IPR050397">
    <property type="entry name" value="Env_Response_Regulators"/>
</dbReference>
<proteinExistence type="predicted"/>
<dbReference type="EMBL" id="LR134473">
    <property type="protein sequence ID" value="VEI03705.1"/>
    <property type="molecule type" value="Genomic_DNA"/>
</dbReference>
<dbReference type="Proteomes" id="UP000277858">
    <property type="component" value="Chromosome"/>
</dbReference>
<dbReference type="GO" id="GO:0005829">
    <property type="term" value="C:cytosol"/>
    <property type="evidence" value="ECO:0007669"/>
    <property type="project" value="TreeGrafter"/>
</dbReference>
<dbReference type="InterPro" id="IPR018490">
    <property type="entry name" value="cNMP-bd_dom_sf"/>
</dbReference>
<name>A0A3S4WXU2_9ACTN</name>
<evidence type="ECO:0000313" key="7">
    <source>
        <dbReference type="Proteomes" id="UP000277858"/>
    </source>
</evidence>
<dbReference type="CDD" id="cd00038">
    <property type="entry name" value="CAP_ED"/>
    <property type="match status" value="1"/>
</dbReference>
<dbReference type="PANTHER" id="PTHR24567">
    <property type="entry name" value="CRP FAMILY TRANSCRIPTIONAL REGULATORY PROTEIN"/>
    <property type="match status" value="1"/>
</dbReference>
<dbReference type="GO" id="GO:0003677">
    <property type="term" value="F:DNA binding"/>
    <property type="evidence" value="ECO:0007669"/>
    <property type="project" value="UniProtKB-KW"/>
</dbReference>
<dbReference type="SUPFAM" id="SSF46785">
    <property type="entry name" value="Winged helix' DNA-binding domain"/>
    <property type="match status" value="1"/>
</dbReference>
<keyword evidence="2" id="KW-0238">DNA-binding</keyword>
<dbReference type="Gene3D" id="1.10.10.10">
    <property type="entry name" value="Winged helix-like DNA-binding domain superfamily/Winged helix DNA-binding domain"/>
    <property type="match status" value="1"/>
</dbReference>
<dbReference type="SMART" id="SM00100">
    <property type="entry name" value="cNMP"/>
    <property type="match status" value="1"/>
</dbReference>
<dbReference type="SUPFAM" id="SSF51206">
    <property type="entry name" value="cAMP-binding domain-like"/>
    <property type="match status" value="1"/>
</dbReference>
<dbReference type="CDD" id="cd00092">
    <property type="entry name" value="HTH_CRP"/>
    <property type="match status" value="1"/>
</dbReference>
<dbReference type="Pfam" id="PF13545">
    <property type="entry name" value="HTH_Crp_2"/>
    <property type="match status" value="1"/>
</dbReference>
<dbReference type="AlphaFoldDB" id="A0A3S4WXU2"/>
<sequence length="265" mass="28393">MGPTGATRRDGRQTSTTTVDDAALNESEGIGMTTNVVATAAGQPFFAALDEESISHILDISEVIVCHRGAVLFEAGDPARDLFLVVSGKVKLTRPNPGARTPHRESLLWLMGPGDMFGELSLVDGGTRSTTATTLTHASLLRVPGSDLHDLVESKHDVALALLGRLSERLRRSDNTTAHFVVGGVPSRLAYILLDLADRFGRTDPATGNLVIHHDLTQQELAQAVGSSRETVSKALTDFAQRGWITSRPRTVVVVDREGLRAIAD</sequence>
<evidence type="ECO:0000313" key="6">
    <source>
        <dbReference type="EMBL" id="VEI03705.1"/>
    </source>
</evidence>
<dbReference type="FunFam" id="1.10.10.10:FF:000019">
    <property type="entry name" value="Crp/Fnr family transcriptional regulator"/>
    <property type="match status" value="1"/>
</dbReference>
<accession>A0A3S4WXU2</accession>
<dbReference type="SMART" id="SM00419">
    <property type="entry name" value="HTH_CRP"/>
    <property type="match status" value="1"/>
</dbReference>
<reference evidence="6 7" key="1">
    <citation type="submission" date="2018-12" db="EMBL/GenBank/DDBJ databases">
        <authorList>
            <consortium name="Pathogen Informatics"/>
        </authorList>
    </citation>
    <scope>NUCLEOTIDE SEQUENCE [LARGE SCALE GENOMIC DNA]</scope>
    <source>
        <strain evidence="6 7">NCTC13652</strain>
    </source>
</reference>
<gene>
    <name evidence="6" type="primary">ntcA</name>
    <name evidence="6" type="ORF">NCTC13652_01917</name>
</gene>
<protein>
    <submittedName>
        <fullName evidence="6">Global nitrogen regulator</fullName>
    </submittedName>
</protein>
<dbReference type="InterPro" id="IPR000595">
    <property type="entry name" value="cNMP-bd_dom"/>
</dbReference>
<dbReference type="STRING" id="1122997.GCA_000425285_00390"/>
<feature type="domain" description="HTH crp-type" evidence="5">
    <location>
        <begin position="183"/>
        <end position="258"/>
    </location>
</feature>
<dbReference type="InterPro" id="IPR014710">
    <property type="entry name" value="RmlC-like_jellyroll"/>
</dbReference>
<dbReference type="GO" id="GO:0003700">
    <property type="term" value="F:DNA-binding transcription factor activity"/>
    <property type="evidence" value="ECO:0007669"/>
    <property type="project" value="TreeGrafter"/>
</dbReference>
<evidence type="ECO:0000256" key="2">
    <source>
        <dbReference type="ARBA" id="ARBA00023125"/>
    </source>
</evidence>
<organism evidence="6 7">
    <name type="scientific">Acidipropionibacterium jensenii</name>
    <dbReference type="NCBI Taxonomy" id="1749"/>
    <lineage>
        <taxon>Bacteria</taxon>
        <taxon>Bacillati</taxon>
        <taxon>Actinomycetota</taxon>
        <taxon>Actinomycetes</taxon>
        <taxon>Propionibacteriales</taxon>
        <taxon>Propionibacteriaceae</taxon>
        <taxon>Acidipropionibacterium</taxon>
    </lineage>
</organism>
<dbReference type="Gene3D" id="2.60.120.10">
    <property type="entry name" value="Jelly Rolls"/>
    <property type="match status" value="1"/>
</dbReference>
<evidence type="ECO:0000259" key="5">
    <source>
        <dbReference type="PROSITE" id="PS51063"/>
    </source>
</evidence>
<dbReference type="InterPro" id="IPR036388">
    <property type="entry name" value="WH-like_DNA-bd_sf"/>
</dbReference>